<evidence type="ECO:0000313" key="1">
    <source>
        <dbReference type="EMBL" id="EAU53724.1"/>
    </source>
</evidence>
<reference evidence="1 2" key="1">
    <citation type="submission" date="2006-09" db="EMBL/GenBank/DDBJ databases">
        <authorList>
            <person name="Emerson D."/>
            <person name="Ferriera S."/>
            <person name="Johnson J."/>
            <person name="Kravitz S."/>
            <person name="Halpern A."/>
            <person name="Remington K."/>
            <person name="Beeson K."/>
            <person name="Tran B."/>
            <person name="Rogers Y.-H."/>
            <person name="Friedman R."/>
            <person name="Venter J.C."/>
        </authorList>
    </citation>
    <scope>NUCLEOTIDE SEQUENCE [LARGE SCALE GENOMIC DNA]</scope>
    <source>
        <strain evidence="1 2">PV-1</strain>
    </source>
</reference>
<name>Q0EWR5_9PROT</name>
<dbReference type="Proteomes" id="UP000005297">
    <property type="component" value="Unassembled WGS sequence"/>
</dbReference>
<organism evidence="1 2">
    <name type="scientific">Mariprofundus ferrooxydans PV-1</name>
    <dbReference type="NCBI Taxonomy" id="314345"/>
    <lineage>
        <taxon>Bacteria</taxon>
        <taxon>Pseudomonadati</taxon>
        <taxon>Pseudomonadota</taxon>
        <taxon>Candidatius Mariprofundia</taxon>
        <taxon>Mariprofundales</taxon>
        <taxon>Mariprofundaceae</taxon>
        <taxon>Mariprofundus</taxon>
    </lineage>
</organism>
<keyword evidence="2" id="KW-1185">Reference proteome</keyword>
<dbReference type="AlphaFoldDB" id="Q0EWR5"/>
<comment type="caution">
    <text evidence="1">The sequence shown here is derived from an EMBL/GenBank/DDBJ whole genome shotgun (WGS) entry which is preliminary data.</text>
</comment>
<sequence length="69" mass="7831">MKANLCIVVSYKLIFTSYYIASLNKKDATLYLAAEQQQIYSDMEIVHVGLWIYSDHLQNNWRVSGGGAS</sequence>
<accession>Q0EWR5</accession>
<dbReference type="EMBL" id="AATS01000018">
    <property type="protein sequence ID" value="EAU53724.1"/>
    <property type="molecule type" value="Genomic_DNA"/>
</dbReference>
<dbReference type="HOGENOM" id="CLU_2771013_0_0_0"/>
<protein>
    <submittedName>
        <fullName evidence="1">Uncharacterized protein</fullName>
    </submittedName>
</protein>
<proteinExistence type="predicted"/>
<evidence type="ECO:0000313" key="2">
    <source>
        <dbReference type="Proteomes" id="UP000005297"/>
    </source>
</evidence>
<gene>
    <name evidence="1" type="ORF">SPV1_06279</name>
</gene>
<dbReference type="InParanoid" id="Q0EWR5"/>